<gene>
    <name evidence="2" type="ORF">WJU16_15690</name>
</gene>
<evidence type="ECO:0000313" key="2">
    <source>
        <dbReference type="EMBL" id="WZN39444.1"/>
    </source>
</evidence>
<dbReference type="EMBL" id="CP149822">
    <property type="protein sequence ID" value="WZN39444.1"/>
    <property type="molecule type" value="Genomic_DNA"/>
</dbReference>
<accession>A0ABZ2YIA6</accession>
<dbReference type="InterPro" id="IPR032710">
    <property type="entry name" value="NTF2-like_dom_sf"/>
</dbReference>
<evidence type="ECO:0000259" key="1">
    <source>
        <dbReference type="Pfam" id="PF12680"/>
    </source>
</evidence>
<reference evidence="3" key="1">
    <citation type="submission" date="2024-03" db="EMBL/GenBank/DDBJ databases">
        <title>Chitinophaga horti sp. nov., isolated from garden soil.</title>
        <authorList>
            <person name="Lee D.S."/>
            <person name="Han D.M."/>
            <person name="Baek J.H."/>
            <person name="Choi D.G."/>
            <person name="Jeon J.H."/>
            <person name="Jeon C.O."/>
        </authorList>
    </citation>
    <scope>NUCLEOTIDE SEQUENCE [LARGE SCALE GENOMIC DNA]</scope>
    <source>
        <strain evidence="3">GPA1</strain>
    </source>
</reference>
<evidence type="ECO:0000313" key="3">
    <source>
        <dbReference type="Proteomes" id="UP001485459"/>
    </source>
</evidence>
<keyword evidence="3" id="KW-1185">Reference proteome</keyword>
<dbReference type="Gene3D" id="3.10.450.50">
    <property type="match status" value="1"/>
</dbReference>
<proteinExistence type="predicted"/>
<organism evidence="2 3">
    <name type="scientific">Chitinophaga pollutisoli</name>
    <dbReference type="NCBI Taxonomy" id="3133966"/>
    <lineage>
        <taxon>Bacteria</taxon>
        <taxon>Pseudomonadati</taxon>
        <taxon>Bacteroidota</taxon>
        <taxon>Chitinophagia</taxon>
        <taxon>Chitinophagales</taxon>
        <taxon>Chitinophagaceae</taxon>
        <taxon>Chitinophaga</taxon>
    </lineage>
</organism>
<dbReference type="SUPFAM" id="SSF54427">
    <property type="entry name" value="NTF2-like"/>
    <property type="match status" value="1"/>
</dbReference>
<dbReference type="RefSeq" id="WP_341834430.1">
    <property type="nucleotide sequence ID" value="NZ_CP149822.1"/>
</dbReference>
<sequence>MNHFAEAWVQAWNSHDLDAIMEHYADDIVFHSPVIQQLNNDPLGRLTGKAALRAYFEKGLAAYPDLHFELYHVLEGVDSVVLFYKSIRNRLSAEMMVLGPDGKVKEVRAHYKEQ</sequence>
<dbReference type="InterPro" id="IPR037401">
    <property type="entry name" value="SnoaL-like"/>
</dbReference>
<protein>
    <submittedName>
        <fullName evidence="2">Nuclear transport factor 2 family protein</fullName>
    </submittedName>
</protein>
<name>A0ABZ2YIA6_9BACT</name>
<dbReference type="Pfam" id="PF12680">
    <property type="entry name" value="SnoaL_2"/>
    <property type="match status" value="1"/>
</dbReference>
<dbReference type="Proteomes" id="UP001485459">
    <property type="component" value="Chromosome"/>
</dbReference>
<feature type="domain" description="SnoaL-like" evidence="1">
    <location>
        <begin position="5"/>
        <end position="86"/>
    </location>
</feature>